<dbReference type="InterPro" id="IPR037914">
    <property type="entry name" value="SpoVT-AbrB_sf"/>
</dbReference>
<proteinExistence type="predicted"/>
<dbReference type="STRING" id="643648.Slip_1191"/>
<name>D7CMM9_SYNLT</name>
<dbReference type="InterPro" id="IPR052975">
    <property type="entry name" value="Repressor-like_regulatory"/>
</dbReference>
<dbReference type="RefSeq" id="WP_013175366.1">
    <property type="nucleotide sequence ID" value="NC_014220.1"/>
</dbReference>
<accession>D7CMM9</accession>
<protein>
    <submittedName>
        <fullName evidence="3">Transcriptional regulator, AbrB family</fullName>
    </submittedName>
</protein>
<dbReference type="NCBIfam" id="TIGR01439">
    <property type="entry name" value="lp_hng_hel_AbrB"/>
    <property type="match status" value="1"/>
</dbReference>
<dbReference type="EMBL" id="CP002048">
    <property type="protein sequence ID" value="ADI01964.1"/>
    <property type="molecule type" value="Genomic_DNA"/>
</dbReference>
<dbReference type="Proteomes" id="UP000000378">
    <property type="component" value="Chromosome"/>
</dbReference>
<dbReference type="AlphaFoldDB" id="D7CMM9"/>
<feature type="domain" description="SpoVT-AbrB" evidence="2">
    <location>
        <begin position="1"/>
        <end position="46"/>
    </location>
</feature>
<evidence type="ECO:0000259" key="2">
    <source>
        <dbReference type="PROSITE" id="PS51740"/>
    </source>
</evidence>
<dbReference type="PANTHER" id="PTHR34860">
    <property type="entry name" value="REPRESSOR-LIKE PROTEIN SSO7C3"/>
    <property type="match status" value="1"/>
</dbReference>
<organism evidence="3 4">
    <name type="scientific">Syntrophothermus lipocalidus (strain DSM 12680 / TGB-C1)</name>
    <dbReference type="NCBI Taxonomy" id="643648"/>
    <lineage>
        <taxon>Bacteria</taxon>
        <taxon>Bacillati</taxon>
        <taxon>Bacillota</taxon>
        <taxon>Clostridia</taxon>
        <taxon>Eubacteriales</taxon>
        <taxon>Syntrophomonadaceae</taxon>
        <taxon>Syntrophothermus</taxon>
    </lineage>
</organism>
<dbReference type="Gene3D" id="2.10.260.10">
    <property type="match status" value="1"/>
</dbReference>
<dbReference type="OrthoDB" id="9811597at2"/>
<dbReference type="InterPro" id="IPR007159">
    <property type="entry name" value="SpoVT-AbrB_dom"/>
</dbReference>
<dbReference type="SMART" id="SM00966">
    <property type="entry name" value="SpoVT_AbrB"/>
    <property type="match status" value="1"/>
</dbReference>
<dbReference type="SUPFAM" id="SSF89447">
    <property type="entry name" value="AbrB/MazE/MraZ-like"/>
    <property type="match status" value="1"/>
</dbReference>
<gene>
    <name evidence="3" type="ordered locus">Slip_1191</name>
</gene>
<evidence type="ECO:0000256" key="1">
    <source>
        <dbReference type="PROSITE-ProRule" id="PRU01076"/>
    </source>
</evidence>
<dbReference type="GO" id="GO:0003677">
    <property type="term" value="F:DNA binding"/>
    <property type="evidence" value="ECO:0007669"/>
    <property type="project" value="UniProtKB-UniRule"/>
</dbReference>
<dbReference type="Pfam" id="PF04014">
    <property type="entry name" value="MazE_antitoxin"/>
    <property type="match status" value="1"/>
</dbReference>
<keyword evidence="4" id="KW-1185">Reference proteome</keyword>
<dbReference type="eggNOG" id="COG2002">
    <property type="taxonomic scope" value="Bacteria"/>
</dbReference>
<reference evidence="4" key="1">
    <citation type="journal article" date="2010" name="Stand. Genomic Sci.">
        <title>Complete genome sequence of Syntrophothermus lipocalidus type strain (TGB-C1T).</title>
        <authorList>
            <consortium name="US DOE Joint Genome Institute (JGI-PGF)"/>
            <person name="Djao O."/>
            <person name="Zhang X."/>
            <person name="Lucas S."/>
            <person name="Lapidus A."/>
            <person name="Glavina Del Rio T."/>
            <person name="Nolan M."/>
            <person name="Tice H."/>
            <person name="Cheng J."/>
            <person name="Han C."/>
            <person name="Tapia R."/>
            <person name="Goodwin L."/>
            <person name="Pitluck S."/>
            <person name="Liolios K."/>
            <person name="Ivanova N."/>
            <person name="Mavromatis K."/>
            <person name="Mikhailova N."/>
            <person name="Ovchinnikova G."/>
            <person name="Pati A."/>
            <person name="Brambilla E."/>
            <person name="Chen A."/>
            <person name="Palaniappan K."/>
            <person name="Land M."/>
            <person name="Hauser L."/>
            <person name="Chang Y."/>
            <person name="Jeffries C."/>
            <person name="Rohde M."/>
            <person name="Sikorski J."/>
            <person name="Spring S."/>
            <person name="Goker M."/>
            <person name="Detter J."/>
            <person name="Woyke T."/>
            <person name="Bristow J."/>
            <person name="Eisen J."/>
            <person name="Markowitz V."/>
            <person name="Hugenholtz P."/>
            <person name="Kyrpides N."/>
            <person name="Klenk H."/>
        </authorList>
    </citation>
    <scope>NUCLEOTIDE SEQUENCE [LARGE SCALE GENOMIC DNA]</scope>
    <source>
        <strain evidence="4">DSM 12680 / TGB-C1</strain>
    </source>
</reference>
<dbReference type="PROSITE" id="PS51740">
    <property type="entry name" value="SPOVT_ABRB"/>
    <property type="match status" value="1"/>
</dbReference>
<dbReference type="KEGG" id="slp:Slip_1191"/>
<evidence type="ECO:0000313" key="3">
    <source>
        <dbReference type="EMBL" id="ADI01964.1"/>
    </source>
</evidence>
<dbReference type="HOGENOM" id="CLU_158484_9_0_9"/>
<dbReference type="PANTHER" id="PTHR34860:SF6">
    <property type="entry name" value="REPRESSOR-LIKE PROTEIN SSO7C3"/>
    <property type="match status" value="1"/>
</dbReference>
<reference evidence="3 4" key="2">
    <citation type="journal article" date="2010" name="Stand. Genomic Sci.">
        <title>Complete genome sequence of Syntrophothermus lipocalidus type strain (TGB-C1).</title>
        <authorList>
            <person name="Djao O.D."/>
            <person name="Zhang X."/>
            <person name="Lucas S."/>
            <person name="Lapidus A."/>
            <person name="Del Rio T.G."/>
            <person name="Nolan M."/>
            <person name="Tice H."/>
            <person name="Cheng J.F."/>
            <person name="Han C."/>
            <person name="Tapia R."/>
            <person name="Goodwin L."/>
            <person name="Pitluck S."/>
            <person name="Liolios K."/>
            <person name="Ivanova N."/>
            <person name="Mavromatis K."/>
            <person name="Mikhailova N."/>
            <person name="Ovchinnikova G."/>
            <person name="Pati A."/>
            <person name="Brambilla E."/>
            <person name="Chen A."/>
            <person name="Palaniappan K."/>
            <person name="Land M."/>
            <person name="Hauser L."/>
            <person name="Chang Y.J."/>
            <person name="Jeffries C.D."/>
            <person name="Rohde M."/>
            <person name="Sikorski J."/>
            <person name="Spring S."/>
            <person name="Goker M."/>
            <person name="Detter J.C."/>
            <person name="Woyke T."/>
            <person name="Bristow J."/>
            <person name="Eisen J.A."/>
            <person name="Markowitz V."/>
            <person name="Hugenholtz P."/>
            <person name="Kyrpides N.C."/>
            <person name="Klenk H.P."/>
        </authorList>
    </citation>
    <scope>NUCLEOTIDE SEQUENCE [LARGE SCALE GENOMIC DNA]</scope>
    <source>
        <strain evidence="4">DSM 12680 / TGB-C1</strain>
    </source>
</reference>
<sequence length="83" mass="9307">MSIVRLSSKGQLVLPKKIREHLGLKPGEQLKVDLIGGRIILEPVEPLTETDWHRWKGALKGDQALQGHLEEHRLEVVGDDQGI</sequence>
<evidence type="ECO:0000313" key="4">
    <source>
        <dbReference type="Proteomes" id="UP000000378"/>
    </source>
</evidence>
<keyword evidence="1" id="KW-0238">DNA-binding</keyword>